<feature type="transmembrane region" description="Helical" evidence="7">
    <location>
        <begin position="153"/>
        <end position="182"/>
    </location>
</feature>
<evidence type="ECO:0000256" key="1">
    <source>
        <dbReference type="ARBA" id="ARBA00004651"/>
    </source>
</evidence>
<organism evidence="9 10">
    <name type="scientific">Cohnella luojiensis</name>
    <dbReference type="NCBI Taxonomy" id="652876"/>
    <lineage>
        <taxon>Bacteria</taxon>
        <taxon>Bacillati</taxon>
        <taxon>Bacillota</taxon>
        <taxon>Bacilli</taxon>
        <taxon>Bacillales</taxon>
        <taxon>Paenibacillaceae</taxon>
        <taxon>Cohnella</taxon>
    </lineage>
</organism>
<dbReference type="InterPro" id="IPR035906">
    <property type="entry name" value="MetI-like_sf"/>
</dbReference>
<feature type="transmembrane region" description="Helical" evidence="7">
    <location>
        <begin position="267"/>
        <end position="287"/>
    </location>
</feature>
<dbReference type="RefSeq" id="WP_135154094.1">
    <property type="nucleotide sequence ID" value="NZ_SOMN01000039.1"/>
</dbReference>
<feature type="transmembrane region" description="Helical" evidence="7">
    <location>
        <begin position="213"/>
        <end position="233"/>
    </location>
</feature>
<sequence>MKGILGNRRAKENIAGYSFMFPTIVIIGTFVILPILYALFLSFNKVTLLGGVNYDFVGLKNFNRMIDDDKVWISLKNTAKYVLIVVPCQTMLALILAAALNAKLRGRNFFRTVYFLPTITSSAVLTLIFVWILNNNGLLNELLGMLHFPTHNWLAEPAVALFGVMLMNIYSTAPGFMVIYLASMQDISHNIYESAEIDGANAWTKFWKITVPLLKPVTFFVVVLGVIGSFQVFDQAYIVSRGDGGPNNSTLTIVLLIYKYAFKNLDMGYASALALLLAIVIMLFTLVQRKLFGDEKN</sequence>
<evidence type="ECO:0000313" key="9">
    <source>
        <dbReference type="EMBL" id="TFE22852.1"/>
    </source>
</evidence>
<feature type="domain" description="ABC transmembrane type-1" evidence="8">
    <location>
        <begin position="75"/>
        <end position="288"/>
    </location>
</feature>
<dbReference type="InterPro" id="IPR000515">
    <property type="entry name" value="MetI-like"/>
</dbReference>
<dbReference type="InterPro" id="IPR051393">
    <property type="entry name" value="ABC_transporter_permease"/>
</dbReference>
<comment type="subcellular location">
    <subcellularLocation>
        <location evidence="1 7">Cell membrane</location>
        <topology evidence="1 7">Multi-pass membrane protein</topology>
    </subcellularLocation>
</comment>
<evidence type="ECO:0000256" key="5">
    <source>
        <dbReference type="ARBA" id="ARBA00022989"/>
    </source>
</evidence>
<gene>
    <name evidence="9" type="ORF">E2980_20410</name>
</gene>
<evidence type="ECO:0000259" key="8">
    <source>
        <dbReference type="PROSITE" id="PS50928"/>
    </source>
</evidence>
<dbReference type="PANTHER" id="PTHR30193:SF37">
    <property type="entry name" value="INNER MEMBRANE ABC TRANSPORTER PERMEASE PROTEIN YCJO"/>
    <property type="match status" value="1"/>
</dbReference>
<feature type="transmembrane region" description="Helical" evidence="7">
    <location>
        <begin position="21"/>
        <end position="40"/>
    </location>
</feature>
<evidence type="ECO:0000256" key="7">
    <source>
        <dbReference type="RuleBase" id="RU363032"/>
    </source>
</evidence>
<dbReference type="OrthoDB" id="9788108at2"/>
<dbReference type="PANTHER" id="PTHR30193">
    <property type="entry name" value="ABC TRANSPORTER PERMEASE PROTEIN"/>
    <property type="match status" value="1"/>
</dbReference>
<dbReference type="CDD" id="cd06261">
    <property type="entry name" value="TM_PBP2"/>
    <property type="match status" value="1"/>
</dbReference>
<evidence type="ECO:0000256" key="3">
    <source>
        <dbReference type="ARBA" id="ARBA00022475"/>
    </source>
</evidence>
<feature type="transmembrane region" description="Helical" evidence="7">
    <location>
        <begin position="112"/>
        <end position="133"/>
    </location>
</feature>
<accession>A0A4Y8LVA5</accession>
<evidence type="ECO:0000256" key="6">
    <source>
        <dbReference type="ARBA" id="ARBA00023136"/>
    </source>
</evidence>
<name>A0A4Y8LVA5_9BACL</name>
<comment type="caution">
    <text evidence="9">The sequence shown here is derived from an EMBL/GenBank/DDBJ whole genome shotgun (WGS) entry which is preliminary data.</text>
</comment>
<dbReference type="SUPFAM" id="SSF161098">
    <property type="entry name" value="MetI-like"/>
    <property type="match status" value="1"/>
</dbReference>
<keyword evidence="3" id="KW-1003">Cell membrane</keyword>
<dbReference type="PROSITE" id="PS50928">
    <property type="entry name" value="ABC_TM1"/>
    <property type="match status" value="1"/>
</dbReference>
<dbReference type="GO" id="GO:0055085">
    <property type="term" value="P:transmembrane transport"/>
    <property type="evidence" value="ECO:0007669"/>
    <property type="project" value="InterPro"/>
</dbReference>
<protein>
    <submittedName>
        <fullName evidence="9">Sugar ABC transporter permease</fullName>
    </submittedName>
</protein>
<evidence type="ECO:0000256" key="4">
    <source>
        <dbReference type="ARBA" id="ARBA00022692"/>
    </source>
</evidence>
<dbReference type="Proteomes" id="UP000297900">
    <property type="component" value="Unassembled WGS sequence"/>
</dbReference>
<proteinExistence type="inferred from homology"/>
<dbReference type="Pfam" id="PF00528">
    <property type="entry name" value="BPD_transp_1"/>
    <property type="match status" value="1"/>
</dbReference>
<dbReference type="AlphaFoldDB" id="A0A4Y8LVA5"/>
<dbReference type="EMBL" id="SOMN01000039">
    <property type="protein sequence ID" value="TFE22852.1"/>
    <property type="molecule type" value="Genomic_DNA"/>
</dbReference>
<dbReference type="GO" id="GO:0005886">
    <property type="term" value="C:plasma membrane"/>
    <property type="evidence" value="ECO:0007669"/>
    <property type="project" value="UniProtKB-SubCell"/>
</dbReference>
<keyword evidence="4 7" id="KW-0812">Transmembrane</keyword>
<evidence type="ECO:0000256" key="2">
    <source>
        <dbReference type="ARBA" id="ARBA00022448"/>
    </source>
</evidence>
<evidence type="ECO:0000313" key="10">
    <source>
        <dbReference type="Proteomes" id="UP000297900"/>
    </source>
</evidence>
<dbReference type="Gene3D" id="1.10.3720.10">
    <property type="entry name" value="MetI-like"/>
    <property type="match status" value="1"/>
</dbReference>
<keyword evidence="6 7" id="KW-0472">Membrane</keyword>
<reference evidence="9 10" key="1">
    <citation type="submission" date="2019-03" db="EMBL/GenBank/DDBJ databases">
        <title>Cohnella endophytica sp. nov., a novel endophytic bacterium isolated from bark of Sonneratia apetala.</title>
        <authorList>
            <person name="Tuo L."/>
        </authorList>
    </citation>
    <scope>NUCLEOTIDE SEQUENCE [LARGE SCALE GENOMIC DNA]</scope>
    <source>
        <strain evidence="9 10">CCTCC AB 208254</strain>
    </source>
</reference>
<keyword evidence="5 7" id="KW-1133">Transmembrane helix</keyword>
<comment type="similarity">
    <text evidence="7">Belongs to the binding-protein-dependent transport system permease family.</text>
</comment>
<feature type="transmembrane region" description="Helical" evidence="7">
    <location>
        <begin position="81"/>
        <end position="100"/>
    </location>
</feature>
<keyword evidence="10" id="KW-1185">Reference proteome</keyword>
<keyword evidence="2 7" id="KW-0813">Transport</keyword>